<evidence type="ECO:0000256" key="3">
    <source>
        <dbReference type="ARBA" id="ARBA00022692"/>
    </source>
</evidence>
<keyword evidence="4 7" id="KW-1133">Transmembrane helix</keyword>
<feature type="coiled-coil region" evidence="6">
    <location>
        <begin position="230"/>
        <end position="314"/>
    </location>
</feature>
<evidence type="ECO:0000313" key="10">
    <source>
        <dbReference type="Proteomes" id="UP001482186"/>
    </source>
</evidence>
<dbReference type="PANTHER" id="PTHR30386:SF26">
    <property type="entry name" value="TRANSPORT PROTEIN COMB"/>
    <property type="match status" value="1"/>
</dbReference>
<name>A0ABV1EJ72_9FIRM</name>
<evidence type="ECO:0000313" key="9">
    <source>
        <dbReference type="EMBL" id="MEQ2454638.1"/>
    </source>
</evidence>
<evidence type="ECO:0000256" key="1">
    <source>
        <dbReference type="ARBA" id="ARBA00004167"/>
    </source>
</evidence>
<keyword evidence="6" id="KW-0175">Coiled coil</keyword>
<gene>
    <name evidence="9" type="ORF">AAAT04_11370</name>
</gene>
<evidence type="ECO:0000256" key="7">
    <source>
        <dbReference type="SAM" id="Phobius"/>
    </source>
</evidence>
<evidence type="ECO:0000256" key="2">
    <source>
        <dbReference type="ARBA" id="ARBA00009477"/>
    </source>
</evidence>
<sequence>MKPIIVDMKDISDSTEVYESKPNRFLIYTIYLILIILVVAVLWMRLFKIDVVVKSNGIFKGSNAVYEISSDVTGSVKETNIQDGQYVKEGDILYVLTIDELSDTILRYQNELEAAQARIKILSAYEKSLDGDKTELETLDDNPYYEEFVNRRKLLYANVDLNESDTEGQVTLYQGNVDSISGTIAKYNEKIEKLNVVKQCITARNNTFDASEGIYYSMISSYLASYNYTALQYDNQINEHQRQIDEYEEQMKKAEAEASIEDKTVTEEETVSDNGISTETISVVASTENTTANIEELKKQRDALITAQDSAKKEKTRALRNLELQQITTIEQQIAGYNDTILSLETNLASAKLQLEAINSADNETKESVAILTEKGNVAAEILNYEDKVKECETYLKSYDIQNDNCVIKANVSGYFYIAQDLKTGSFVQEGTTIGTIYPETESKYYAEIYVENTDIAQIREGQDVKFEIAAYPSSEYGYFKGTVENIAKNISVDQSTGYSYYLVRVKCDNMTLKGKNGEEATLMNGMACQAKIVIDEKNVLTYFGEKIDLLD</sequence>
<proteinExistence type="inferred from homology"/>
<feature type="coiled-coil region" evidence="6">
    <location>
        <begin position="98"/>
        <end position="125"/>
    </location>
</feature>
<organism evidence="9 10">
    <name type="scientific">Coprococcus ammoniilyticus</name>
    <dbReference type="NCBI Taxonomy" id="2981785"/>
    <lineage>
        <taxon>Bacteria</taxon>
        <taxon>Bacillati</taxon>
        <taxon>Bacillota</taxon>
        <taxon>Clostridia</taxon>
        <taxon>Lachnospirales</taxon>
        <taxon>Lachnospiraceae</taxon>
        <taxon>Coprococcus</taxon>
    </lineage>
</organism>
<dbReference type="Pfam" id="PF26002">
    <property type="entry name" value="Beta-barrel_AprE"/>
    <property type="match status" value="1"/>
</dbReference>
<feature type="domain" description="AprE-like beta-barrel" evidence="8">
    <location>
        <begin position="447"/>
        <end position="534"/>
    </location>
</feature>
<dbReference type="Gene3D" id="2.40.50.100">
    <property type="match status" value="1"/>
</dbReference>
<dbReference type="Proteomes" id="UP001482186">
    <property type="component" value="Unassembled WGS sequence"/>
</dbReference>
<dbReference type="Gene3D" id="2.40.30.170">
    <property type="match status" value="1"/>
</dbReference>
<evidence type="ECO:0000259" key="8">
    <source>
        <dbReference type="Pfam" id="PF26002"/>
    </source>
</evidence>
<dbReference type="SUPFAM" id="SSF111369">
    <property type="entry name" value="HlyD-like secretion proteins"/>
    <property type="match status" value="1"/>
</dbReference>
<keyword evidence="10" id="KW-1185">Reference proteome</keyword>
<comment type="subcellular location">
    <subcellularLocation>
        <location evidence="1">Membrane</location>
        <topology evidence="1">Single-pass membrane protein</topology>
    </subcellularLocation>
</comment>
<feature type="transmembrane region" description="Helical" evidence="7">
    <location>
        <begin position="25"/>
        <end position="44"/>
    </location>
</feature>
<evidence type="ECO:0000256" key="4">
    <source>
        <dbReference type="ARBA" id="ARBA00022989"/>
    </source>
</evidence>
<accession>A0ABV1EJ72</accession>
<keyword evidence="5 7" id="KW-0472">Membrane</keyword>
<dbReference type="EMBL" id="JBBNFM010000009">
    <property type="protein sequence ID" value="MEQ2454638.1"/>
    <property type="molecule type" value="Genomic_DNA"/>
</dbReference>
<evidence type="ECO:0000256" key="6">
    <source>
        <dbReference type="SAM" id="Coils"/>
    </source>
</evidence>
<dbReference type="InterPro" id="IPR050739">
    <property type="entry name" value="MFP"/>
</dbReference>
<dbReference type="InterPro" id="IPR058982">
    <property type="entry name" value="Beta-barrel_AprE"/>
</dbReference>
<dbReference type="RefSeq" id="WP_349116138.1">
    <property type="nucleotide sequence ID" value="NZ_JBBNFM010000009.1"/>
</dbReference>
<keyword evidence="3 7" id="KW-0812">Transmembrane</keyword>
<reference evidence="9 10" key="1">
    <citation type="submission" date="2024-04" db="EMBL/GenBank/DDBJ databases">
        <title>Human intestinal bacterial collection.</title>
        <authorList>
            <person name="Pauvert C."/>
            <person name="Hitch T.C.A."/>
            <person name="Clavel T."/>
        </authorList>
    </citation>
    <scope>NUCLEOTIDE SEQUENCE [LARGE SCALE GENOMIC DNA]</scope>
    <source>
        <strain evidence="9 10">CLA-AA-H141</strain>
    </source>
</reference>
<comment type="caution">
    <text evidence="9">The sequence shown here is derived from an EMBL/GenBank/DDBJ whole genome shotgun (WGS) entry which is preliminary data.</text>
</comment>
<comment type="similarity">
    <text evidence="2">Belongs to the membrane fusion protein (MFP) (TC 8.A.1) family.</text>
</comment>
<protein>
    <submittedName>
        <fullName evidence="9">HlyD family efflux transporter periplasmic adaptor subunit</fullName>
    </submittedName>
</protein>
<dbReference type="PANTHER" id="PTHR30386">
    <property type="entry name" value="MEMBRANE FUSION SUBUNIT OF EMRAB-TOLC MULTIDRUG EFFLUX PUMP"/>
    <property type="match status" value="1"/>
</dbReference>
<evidence type="ECO:0000256" key="5">
    <source>
        <dbReference type="ARBA" id="ARBA00023136"/>
    </source>
</evidence>
<dbReference type="PRINTS" id="PR01490">
    <property type="entry name" value="RTXTOXIND"/>
</dbReference>